<dbReference type="Pfam" id="PF04430">
    <property type="entry name" value="DUF498"/>
    <property type="match status" value="1"/>
</dbReference>
<reference evidence="1" key="1">
    <citation type="submission" date="2018-06" db="EMBL/GenBank/DDBJ databases">
        <authorList>
            <person name="Zhirakovskaya E."/>
        </authorList>
    </citation>
    <scope>NUCLEOTIDE SEQUENCE</scope>
</reference>
<dbReference type="EMBL" id="UOFR01000063">
    <property type="protein sequence ID" value="VAW98898.1"/>
    <property type="molecule type" value="Genomic_DNA"/>
</dbReference>
<proteinExistence type="predicted"/>
<name>A0A3B0ZZI2_9ZZZZ</name>
<dbReference type="Gene3D" id="3.40.1230.10">
    <property type="entry name" value="MTH938-like"/>
    <property type="match status" value="1"/>
</dbReference>
<dbReference type="InterPro" id="IPR036748">
    <property type="entry name" value="MTH938-like_sf"/>
</dbReference>
<dbReference type="PANTHER" id="PTHR21192:SF2">
    <property type="entry name" value="NADH DEHYDROGENASE [UBIQUINONE] 1 ALPHA SUBCOMPLEX ASSEMBLY FACTOR 3"/>
    <property type="match status" value="1"/>
</dbReference>
<gene>
    <name evidence="1" type="ORF">MNBD_GAMMA21-445</name>
</gene>
<evidence type="ECO:0000313" key="1">
    <source>
        <dbReference type="EMBL" id="VAW98898.1"/>
    </source>
</evidence>
<dbReference type="PANTHER" id="PTHR21192">
    <property type="entry name" value="NUCLEAR PROTEIN E3-3"/>
    <property type="match status" value="1"/>
</dbReference>
<protein>
    <submittedName>
        <fullName evidence="1">Uncharacterized protein</fullName>
    </submittedName>
</protein>
<organism evidence="1">
    <name type="scientific">hydrothermal vent metagenome</name>
    <dbReference type="NCBI Taxonomy" id="652676"/>
    <lineage>
        <taxon>unclassified sequences</taxon>
        <taxon>metagenomes</taxon>
        <taxon>ecological metagenomes</taxon>
    </lineage>
</organism>
<dbReference type="InterPro" id="IPR007523">
    <property type="entry name" value="NDUFAF3/AAMDC"/>
</dbReference>
<dbReference type="AlphaFoldDB" id="A0A3B0ZZI2"/>
<accession>A0A3B0ZZI2</accession>
<sequence length="135" mass="14943">MKFNLEKSSANIIQHYQPGEVEIRQPRPEISAETGHAIPKIMTKGFILTPTQLIEDWNANEQLLTVSDLKPVFDTHPDVILLGTGEKAIFPKHDVIHACYTCGAGIEIMNSAAACRTYNVLASEQRNVTLAMILV</sequence>
<dbReference type="SUPFAM" id="SSF64076">
    <property type="entry name" value="MTH938-like"/>
    <property type="match status" value="1"/>
</dbReference>